<evidence type="ECO:0000313" key="1">
    <source>
        <dbReference type="EMBL" id="CAG8771534.1"/>
    </source>
</evidence>
<proteinExistence type="predicted"/>
<evidence type="ECO:0000313" key="2">
    <source>
        <dbReference type="Proteomes" id="UP000789901"/>
    </source>
</evidence>
<gene>
    <name evidence="1" type="ORF">GMARGA_LOCUS18572</name>
</gene>
<reference evidence="1 2" key="1">
    <citation type="submission" date="2021-06" db="EMBL/GenBank/DDBJ databases">
        <authorList>
            <person name="Kallberg Y."/>
            <person name="Tangrot J."/>
            <person name="Rosling A."/>
        </authorList>
    </citation>
    <scope>NUCLEOTIDE SEQUENCE [LARGE SCALE GENOMIC DNA]</scope>
    <source>
        <strain evidence="1 2">120-4 pot B 10/14</strain>
    </source>
</reference>
<sequence>MASESELLTLIRKLQNPIPQFVLGTIPILAVVATTPYKRLLTKLLWFARCLGCPFCGLFYFCNIKCEPIEMCSYWLEANDFICTNDDNGSDVAEKGGINDMRRYRPFGNYAMLIEPTESQKKIMNDWVSEASLLDRLSSISSLYYISIGIFAGISKALSPCMDGNDSVEDWPFIPLLFIWTLP</sequence>
<keyword evidence="2" id="KW-1185">Reference proteome</keyword>
<comment type="caution">
    <text evidence="1">The sequence shown here is derived from an EMBL/GenBank/DDBJ whole genome shotgun (WGS) entry which is preliminary data.</text>
</comment>
<accession>A0ABN7VI82</accession>
<dbReference type="Proteomes" id="UP000789901">
    <property type="component" value="Unassembled WGS sequence"/>
</dbReference>
<name>A0ABN7VI82_GIGMA</name>
<protein>
    <submittedName>
        <fullName evidence="1">26782_t:CDS:1</fullName>
    </submittedName>
</protein>
<dbReference type="EMBL" id="CAJVQB010014934">
    <property type="protein sequence ID" value="CAG8771534.1"/>
    <property type="molecule type" value="Genomic_DNA"/>
</dbReference>
<organism evidence="1 2">
    <name type="scientific">Gigaspora margarita</name>
    <dbReference type="NCBI Taxonomy" id="4874"/>
    <lineage>
        <taxon>Eukaryota</taxon>
        <taxon>Fungi</taxon>
        <taxon>Fungi incertae sedis</taxon>
        <taxon>Mucoromycota</taxon>
        <taxon>Glomeromycotina</taxon>
        <taxon>Glomeromycetes</taxon>
        <taxon>Diversisporales</taxon>
        <taxon>Gigasporaceae</taxon>
        <taxon>Gigaspora</taxon>
    </lineage>
</organism>